<dbReference type="AlphaFoldDB" id="A0A016V4H9"/>
<dbReference type="EMBL" id="JARK01001354">
    <property type="protein sequence ID" value="EYC21922.1"/>
    <property type="molecule type" value="Genomic_DNA"/>
</dbReference>
<protein>
    <submittedName>
        <fullName evidence="2">Uncharacterized protein</fullName>
    </submittedName>
</protein>
<keyword evidence="3" id="KW-1185">Reference proteome</keyword>
<evidence type="ECO:0000256" key="1">
    <source>
        <dbReference type="SAM" id="Phobius"/>
    </source>
</evidence>
<keyword evidence="1" id="KW-0812">Transmembrane</keyword>
<organism evidence="2 3">
    <name type="scientific">Ancylostoma ceylanicum</name>
    <dbReference type="NCBI Taxonomy" id="53326"/>
    <lineage>
        <taxon>Eukaryota</taxon>
        <taxon>Metazoa</taxon>
        <taxon>Ecdysozoa</taxon>
        <taxon>Nematoda</taxon>
        <taxon>Chromadorea</taxon>
        <taxon>Rhabditida</taxon>
        <taxon>Rhabditina</taxon>
        <taxon>Rhabditomorpha</taxon>
        <taxon>Strongyloidea</taxon>
        <taxon>Ancylostomatidae</taxon>
        <taxon>Ancylostomatinae</taxon>
        <taxon>Ancylostoma</taxon>
    </lineage>
</organism>
<keyword evidence="1" id="KW-1133">Transmembrane helix</keyword>
<gene>
    <name evidence="2" type="primary">Acey_s0018.g3612</name>
    <name evidence="2" type="ORF">Y032_0018g3612</name>
</gene>
<dbReference type="Proteomes" id="UP000024635">
    <property type="component" value="Unassembled WGS sequence"/>
</dbReference>
<sequence>MDPSFWWTLVDVEFIISILTMIYYSWILFIMLSSTSTVFRSAFFRIFIVTEATRTEIRFQVPFHMRGEFYRNCEKKAKNDDSRSSSDIAVEIMGFFDIQAIVVAEWIRADQRLGFGPNYELVTRTMYGFTGSHFFTHIFGCFLMTLNRHMAVCHPNAYEKCIRSYF</sequence>
<evidence type="ECO:0000313" key="2">
    <source>
        <dbReference type="EMBL" id="EYC21922.1"/>
    </source>
</evidence>
<proteinExistence type="predicted"/>
<keyword evidence="1" id="KW-0472">Membrane</keyword>
<name>A0A016V4H9_9BILA</name>
<accession>A0A016V4H9</accession>
<evidence type="ECO:0000313" key="3">
    <source>
        <dbReference type="Proteomes" id="UP000024635"/>
    </source>
</evidence>
<comment type="caution">
    <text evidence="2">The sequence shown here is derived from an EMBL/GenBank/DDBJ whole genome shotgun (WGS) entry which is preliminary data.</text>
</comment>
<dbReference type="OrthoDB" id="5873371at2759"/>
<reference evidence="3" key="1">
    <citation type="journal article" date="2015" name="Nat. Genet.">
        <title>The genome and transcriptome of the zoonotic hookworm Ancylostoma ceylanicum identify infection-specific gene families.</title>
        <authorList>
            <person name="Schwarz E.M."/>
            <person name="Hu Y."/>
            <person name="Antoshechkin I."/>
            <person name="Miller M.M."/>
            <person name="Sternberg P.W."/>
            <person name="Aroian R.V."/>
        </authorList>
    </citation>
    <scope>NUCLEOTIDE SEQUENCE</scope>
    <source>
        <strain evidence="3">HY135</strain>
    </source>
</reference>
<feature type="transmembrane region" description="Helical" evidence="1">
    <location>
        <begin position="12"/>
        <end position="32"/>
    </location>
</feature>